<gene>
    <name evidence="3" type="ORF">LQ327_32355</name>
</gene>
<dbReference type="EMBL" id="JAJNDB010000010">
    <property type="protein sequence ID" value="MCD2198073.1"/>
    <property type="molecule type" value="Genomic_DNA"/>
</dbReference>
<dbReference type="PRINTS" id="PR00778">
    <property type="entry name" value="HTHARSR"/>
</dbReference>
<accession>A0ABS8PJ59</accession>
<dbReference type="RefSeq" id="WP_230740728.1">
    <property type="nucleotide sequence ID" value="NZ_JAJNDB010000010.1"/>
</dbReference>
<evidence type="ECO:0000313" key="3">
    <source>
        <dbReference type="EMBL" id="MCD2198073.1"/>
    </source>
</evidence>
<feature type="region of interest" description="Disordered" evidence="1">
    <location>
        <begin position="104"/>
        <end position="133"/>
    </location>
</feature>
<dbReference type="PANTHER" id="PTHR38600:SF2">
    <property type="entry name" value="SLL0088 PROTEIN"/>
    <property type="match status" value="1"/>
</dbReference>
<dbReference type="Proteomes" id="UP001199469">
    <property type="component" value="Unassembled WGS sequence"/>
</dbReference>
<dbReference type="SUPFAM" id="SSF46785">
    <property type="entry name" value="Winged helix' DNA-binding domain"/>
    <property type="match status" value="1"/>
</dbReference>
<dbReference type="InterPro" id="IPR001845">
    <property type="entry name" value="HTH_ArsR_DNA-bd_dom"/>
</dbReference>
<keyword evidence="4" id="KW-1185">Reference proteome</keyword>
<dbReference type="PROSITE" id="PS50987">
    <property type="entry name" value="HTH_ARSR_2"/>
    <property type="match status" value="1"/>
</dbReference>
<dbReference type="NCBIfam" id="NF033788">
    <property type="entry name" value="HTH_metalloreg"/>
    <property type="match status" value="1"/>
</dbReference>
<dbReference type="Gene3D" id="1.10.10.10">
    <property type="entry name" value="Winged helix-like DNA-binding domain superfamily/Winged helix DNA-binding domain"/>
    <property type="match status" value="1"/>
</dbReference>
<organism evidence="3 4">
    <name type="scientific">Actinomycetospora endophytica</name>
    <dbReference type="NCBI Taxonomy" id="2291215"/>
    <lineage>
        <taxon>Bacteria</taxon>
        <taxon>Bacillati</taxon>
        <taxon>Actinomycetota</taxon>
        <taxon>Actinomycetes</taxon>
        <taxon>Pseudonocardiales</taxon>
        <taxon>Pseudonocardiaceae</taxon>
        <taxon>Actinomycetospora</taxon>
    </lineage>
</organism>
<comment type="caution">
    <text evidence="3">The sequence shown here is derived from an EMBL/GenBank/DDBJ whole genome shotgun (WGS) entry which is preliminary data.</text>
</comment>
<feature type="domain" description="HTH arsR-type" evidence="2">
    <location>
        <begin position="1"/>
        <end position="90"/>
    </location>
</feature>
<dbReference type="InterPro" id="IPR036390">
    <property type="entry name" value="WH_DNA-bd_sf"/>
</dbReference>
<dbReference type="InterPro" id="IPR011991">
    <property type="entry name" value="ArsR-like_HTH"/>
</dbReference>
<protein>
    <submittedName>
        <fullName evidence="3">Metalloregulator ArsR/SmtB family transcription factor</fullName>
    </submittedName>
</protein>
<dbReference type="CDD" id="cd00090">
    <property type="entry name" value="HTH_ARSR"/>
    <property type="match status" value="1"/>
</dbReference>
<dbReference type="Pfam" id="PF12840">
    <property type="entry name" value="HTH_20"/>
    <property type="match status" value="1"/>
</dbReference>
<evidence type="ECO:0000313" key="4">
    <source>
        <dbReference type="Proteomes" id="UP001199469"/>
    </source>
</evidence>
<evidence type="ECO:0000259" key="2">
    <source>
        <dbReference type="PROSITE" id="PS50987"/>
    </source>
</evidence>
<proteinExistence type="predicted"/>
<evidence type="ECO:0000256" key="1">
    <source>
        <dbReference type="SAM" id="MobiDB-lite"/>
    </source>
</evidence>
<dbReference type="InterPro" id="IPR036388">
    <property type="entry name" value="WH-like_DNA-bd_sf"/>
</dbReference>
<dbReference type="SMART" id="SM00418">
    <property type="entry name" value="HTH_ARSR"/>
    <property type="match status" value="1"/>
</dbReference>
<name>A0ABS8PJ59_9PSEU</name>
<dbReference type="PANTHER" id="PTHR38600">
    <property type="entry name" value="TRANSCRIPTIONAL REGULATORY PROTEIN"/>
    <property type="match status" value="1"/>
</dbReference>
<feature type="compositionally biased region" description="Low complexity" evidence="1">
    <location>
        <begin position="107"/>
        <end position="133"/>
    </location>
</feature>
<reference evidence="3 4" key="1">
    <citation type="submission" date="2021-11" db="EMBL/GenBank/DDBJ databases">
        <title>Draft genome sequence of Actinomycetospora sp. SF1 isolated from the rhizosphere soil.</title>
        <authorList>
            <person name="Duangmal K."/>
            <person name="Chantavorakit T."/>
        </authorList>
    </citation>
    <scope>NUCLEOTIDE SEQUENCE [LARGE SCALE GENOMIC DNA]</scope>
    <source>
        <strain evidence="3 4">TBRC 5722</strain>
    </source>
</reference>
<sequence length="133" mass="14663">MEDSLSRAFAALADPIRRDIVARLTADDATVTELAQPYDVSLQAVSKHLGVLEAAGLISRRRDGQQRWAHLEVDVFDLLTGWIDHYRRRAELRYQRLDTVLAEMAAPDTSTPGTSTPGTSSTDTSTPDPRSDP</sequence>